<evidence type="ECO:0000313" key="4">
    <source>
        <dbReference type="EMBL" id="KAK5584778.1"/>
    </source>
</evidence>
<proteinExistence type="inferred from homology"/>
<name>A0AAN7UML0_9MYCE</name>
<dbReference type="PANTHER" id="PTHR44196">
    <property type="entry name" value="DEHYDROGENASE/REDUCTASE SDR FAMILY MEMBER 7B"/>
    <property type="match status" value="1"/>
</dbReference>
<evidence type="ECO:0000313" key="5">
    <source>
        <dbReference type="Proteomes" id="UP001344447"/>
    </source>
</evidence>
<accession>A0AAN7UML0</accession>
<dbReference type="InterPro" id="IPR002347">
    <property type="entry name" value="SDR_fam"/>
</dbReference>
<comment type="caution">
    <text evidence="4">The sequence shown here is derived from an EMBL/GenBank/DDBJ whole genome shotgun (WGS) entry which is preliminary data.</text>
</comment>
<dbReference type="EMBL" id="JAVFKY010000001">
    <property type="protein sequence ID" value="KAK5584778.1"/>
    <property type="molecule type" value="Genomic_DNA"/>
</dbReference>
<protein>
    <submittedName>
        <fullName evidence="4">Uncharacterized protein</fullName>
    </submittedName>
</protein>
<dbReference type="PROSITE" id="PS00061">
    <property type="entry name" value="ADH_SHORT"/>
    <property type="match status" value="1"/>
</dbReference>
<dbReference type="AlphaFoldDB" id="A0AAN7UML0"/>
<dbReference type="GO" id="GO:0016491">
    <property type="term" value="F:oxidoreductase activity"/>
    <property type="evidence" value="ECO:0007669"/>
    <property type="project" value="UniProtKB-KW"/>
</dbReference>
<keyword evidence="5" id="KW-1185">Reference proteome</keyword>
<dbReference type="Gene3D" id="3.40.50.720">
    <property type="entry name" value="NAD(P)-binding Rossmann-like Domain"/>
    <property type="match status" value="1"/>
</dbReference>
<gene>
    <name evidence="4" type="ORF">RB653_006395</name>
</gene>
<organism evidence="4 5">
    <name type="scientific">Dictyostelium firmibasis</name>
    <dbReference type="NCBI Taxonomy" id="79012"/>
    <lineage>
        <taxon>Eukaryota</taxon>
        <taxon>Amoebozoa</taxon>
        <taxon>Evosea</taxon>
        <taxon>Eumycetozoa</taxon>
        <taxon>Dictyostelia</taxon>
        <taxon>Dictyosteliales</taxon>
        <taxon>Dictyosteliaceae</taxon>
        <taxon>Dictyostelium</taxon>
    </lineage>
</organism>
<dbReference type="PANTHER" id="PTHR44196:SF1">
    <property type="entry name" value="DEHYDROGENASE_REDUCTASE SDR FAMILY MEMBER 7B"/>
    <property type="match status" value="1"/>
</dbReference>
<comment type="function">
    <text evidence="3">Putative oxidoreductase.</text>
</comment>
<keyword evidence="2" id="KW-0560">Oxidoreductase</keyword>
<comment type="similarity">
    <text evidence="1">Belongs to the short-chain dehydrogenases/reductases (SDR) family.</text>
</comment>
<evidence type="ECO:0000256" key="2">
    <source>
        <dbReference type="ARBA" id="ARBA00023002"/>
    </source>
</evidence>
<dbReference type="PRINTS" id="PR00081">
    <property type="entry name" value="GDHRDH"/>
</dbReference>
<evidence type="ECO:0000256" key="3">
    <source>
        <dbReference type="ARBA" id="ARBA00037096"/>
    </source>
</evidence>
<dbReference type="Proteomes" id="UP001344447">
    <property type="component" value="Unassembled WGS sequence"/>
</dbReference>
<sequence>MTNITTTTTPCYIITGASSGIGEKLAKIYSERNVNIVLAARSTDKLNKLALELKSINKFSNKYLVVSYDASKELDCKNLIETVIKEFGRIDLLLLCAGVSYHNSFKDTTDLNVYRQMMDINYFGYMYTTYYSLPYMIKQQQQQQQQQQQPSNNSNNNKPQIAVISSISGALGLPLRAGYCASKFAVNGFFQALRLEVQSYIDITLLLPTTVNTPMRSHSLGDPNEKKLIHFHGEDDSKKMTIDQCCEIVIAAIDGRKKKVAFPFSNFLASILHPIFPNYIDKILLKKAGGTNLIEPQNQNQNQNNNLKSKL</sequence>
<dbReference type="SUPFAM" id="SSF51735">
    <property type="entry name" value="NAD(P)-binding Rossmann-fold domains"/>
    <property type="match status" value="1"/>
</dbReference>
<dbReference type="GO" id="GO:0016020">
    <property type="term" value="C:membrane"/>
    <property type="evidence" value="ECO:0007669"/>
    <property type="project" value="TreeGrafter"/>
</dbReference>
<dbReference type="Pfam" id="PF00106">
    <property type="entry name" value="adh_short"/>
    <property type="match status" value="1"/>
</dbReference>
<dbReference type="InterPro" id="IPR020904">
    <property type="entry name" value="Sc_DH/Rdtase_CS"/>
</dbReference>
<evidence type="ECO:0000256" key="1">
    <source>
        <dbReference type="ARBA" id="ARBA00006484"/>
    </source>
</evidence>
<reference evidence="4 5" key="1">
    <citation type="submission" date="2023-11" db="EMBL/GenBank/DDBJ databases">
        <title>Dfirmibasis_genome.</title>
        <authorList>
            <person name="Edelbroek B."/>
            <person name="Kjellin J."/>
            <person name="Jerlstrom-Hultqvist J."/>
            <person name="Soderbom F."/>
        </authorList>
    </citation>
    <scope>NUCLEOTIDE SEQUENCE [LARGE SCALE GENOMIC DNA]</scope>
    <source>
        <strain evidence="4 5">TNS-C-14</strain>
    </source>
</reference>
<dbReference type="InterPro" id="IPR036291">
    <property type="entry name" value="NAD(P)-bd_dom_sf"/>
</dbReference>